<accession>A0ABW7FZ88</accession>
<dbReference type="Pfam" id="PF00990">
    <property type="entry name" value="GGDEF"/>
    <property type="match status" value="1"/>
</dbReference>
<evidence type="ECO:0000313" key="6">
    <source>
        <dbReference type="Proteomes" id="UP001606099"/>
    </source>
</evidence>
<sequence>MPWTEGGSLNGIVHMDSVLDSLVTGVDDWLTSLGAGQPAAAVALASLLEASGAAVSLKSLADGRYEFASRHWCQMFEIDGAAIGLDDVHIFSADDALMLRRAEQTCLARGGRTSNEHRMDWRGRRREWQVWRVPCGSDRVLSLWLELTESRRREDTLQRALQQVEAQHRQLEEMRRDAQVGTGRDALTGLYLRPHFEDQLLREIDLSQREHREFALVLLSLGVGAQSSPGAVECLMEALGRTLRTNTRAMDLACRVGERHFAVLFSGVGLATAHARMEQLRRQFEQLLVVHEGKELRADLAIGVASFPHTTSDRATLLAASDAALAEAQRRGGSHVVLAPIAFEPGRWRDSGSGAEG</sequence>
<keyword evidence="6" id="KW-1185">Reference proteome</keyword>
<dbReference type="SUPFAM" id="SSF55073">
    <property type="entry name" value="Nucleotide cyclase"/>
    <property type="match status" value="1"/>
</dbReference>
<evidence type="ECO:0000313" key="5">
    <source>
        <dbReference type="EMBL" id="MFG6449611.1"/>
    </source>
</evidence>
<name>A0ABW7FZ88_9BURK</name>
<dbReference type="Gene3D" id="3.30.70.270">
    <property type="match status" value="1"/>
</dbReference>
<evidence type="ECO:0000256" key="1">
    <source>
        <dbReference type="ARBA" id="ARBA00012528"/>
    </source>
</evidence>
<feature type="coiled-coil region" evidence="3">
    <location>
        <begin position="147"/>
        <end position="181"/>
    </location>
</feature>
<dbReference type="InterPro" id="IPR043128">
    <property type="entry name" value="Rev_trsase/Diguanyl_cyclase"/>
</dbReference>
<evidence type="ECO:0000256" key="2">
    <source>
        <dbReference type="ARBA" id="ARBA00034247"/>
    </source>
</evidence>
<gene>
    <name evidence="5" type="ORF">ACG0Z6_15405</name>
</gene>
<dbReference type="Gene3D" id="3.30.450.20">
    <property type="entry name" value="PAS domain"/>
    <property type="match status" value="1"/>
</dbReference>
<reference evidence="5 6" key="1">
    <citation type="submission" date="2024-08" db="EMBL/GenBank/DDBJ databases">
        <authorList>
            <person name="Lu H."/>
        </authorList>
    </citation>
    <scope>NUCLEOTIDE SEQUENCE [LARGE SCALE GENOMIC DNA]</scope>
    <source>
        <strain evidence="5 6">BYS180W</strain>
    </source>
</reference>
<dbReference type="NCBIfam" id="TIGR00254">
    <property type="entry name" value="GGDEF"/>
    <property type="match status" value="1"/>
</dbReference>
<dbReference type="EMBL" id="JBIGHZ010000006">
    <property type="protein sequence ID" value="MFG6449611.1"/>
    <property type="molecule type" value="Genomic_DNA"/>
</dbReference>
<dbReference type="RefSeq" id="WP_394462999.1">
    <property type="nucleotide sequence ID" value="NZ_JBIGHZ010000006.1"/>
</dbReference>
<comment type="caution">
    <text evidence="5">The sequence shown here is derived from an EMBL/GenBank/DDBJ whole genome shotgun (WGS) entry which is preliminary data.</text>
</comment>
<feature type="domain" description="GGDEF" evidence="4">
    <location>
        <begin position="212"/>
        <end position="341"/>
    </location>
</feature>
<protein>
    <recommendedName>
        <fullName evidence="1">diguanylate cyclase</fullName>
        <ecNumber evidence="1">2.7.7.65</ecNumber>
    </recommendedName>
</protein>
<dbReference type="PANTHER" id="PTHR45138:SF9">
    <property type="entry name" value="DIGUANYLATE CYCLASE DGCM-RELATED"/>
    <property type="match status" value="1"/>
</dbReference>
<dbReference type="PANTHER" id="PTHR45138">
    <property type="entry name" value="REGULATORY COMPONENTS OF SENSORY TRANSDUCTION SYSTEM"/>
    <property type="match status" value="1"/>
</dbReference>
<proteinExistence type="predicted"/>
<dbReference type="EC" id="2.7.7.65" evidence="1"/>
<comment type="catalytic activity">
    <reaction evidence="2">
        <text>2 GTP = 3',3'-c-di-GMP + 2 diphosphate</text>
        <dbReference type="Rhea" id="RHEA:24898"/>
        <dbReference type="ChEBI" id="CHEBI:33019"/>
        <dbReference type="ChEBI" id="CHEBI:37565"/>
        <dbReference type="ChEBI" id="CHEBI:58805"/>
        <dbReference type="EC" id="2.7.7.65"/>
    </reaction>
</comment>
<evidence type="ECO:0000259" key="4">
    <source>
        <dbReference type="PROSITE" id="PS50887"/>
    </source>
</evidence>
<dbReference type="PROSITE" id="PS50887">
    <property type="entry name" value="GGDEF"/>
    <property type="match status" value="1"/>
</dbReference>
<dbReference type="InterPro" id="IPR035965">
    <property type="entry name" value="PAS-like_dom_sf"/>
</dbReference>
<organism evidence="5 6">
    <name type="scientific">Roseateles rivi</name>
    <dbReference type="NCBI Taxonomy" id="3299028"/>
    <lineage>
        <taxon>Bacteria</taxon>
        <taxon>Pseudomonadati</taxon>
        <taxon>Pseudomonadota</taxon>
        <taxon>Betaproteobacteria</taxon>
        <taxon>Burkholderiales</taxon>
        <taxon>Sphaerotilaceae</taxon>
        <taxon>Roseateles</taxon>
    </lineage>
</organism>
<dbReference type="InterPro" id="IPR029787">
    <property type="entry name" value="Nucleotide_cyclase"/>
</dbReference>
<dbReference type="InterPro" id="IPR050469">
    <property type="entry name" value="Diguanylate_Cyclase"/>
</dbReference>
<dbReference type="Proteomes" id="UP001606099">
    <property type="component" value="Unassembled WGS sequence"/>
</dbReference>
<keyword evidence="3" id="KW-0175">Coiled coil</keyword>
<dbReference type="SUPFAM" id="SSF55785">
    <property type="entry name" value="PYP-like sensor domain (PAS domain)"/>
    <property type="match status" value="1"/>
</dbReference>
<evidence type="ECO:0000256" key="3">
    <source>
        <dbReference type="SAM" id="Coils"/>
    </source>
</evidence>
<dbReference type="SMART" id="SM00267">
    <property type="entry name" value="GGDEF"/>
    <property type="match status" value="1"/>
</dbReference>
<dbReference type="InterPro" id="IPR000160">
    <property type="entry name" value="GGDEF_dom"/>
</dbReference>